<proteinExistence type="inferred from homology"/>
<feature type="domain" description="Nudix hydrolase" evidence="5">
    <location>
        <begin position="1"/>
        <end position="143"/>
    </location>
</feature>
<evidence type="ECO:0000313" key="6">
    <source>
        <dbReference type="EMBL" id="TBN53542.1"/>
    </source>
</evidence>
<dbReference type="InterPro" id="IPR015797">
    <property type="entry name" value="NUDIX_hydrolase-like_dom_sf"/>
</dbReference>
<dbReference type="SUPFAM" id="SSF55811">
    <property type="entry name" value="Nudix"/>
    <property type="match status" value="1"/>
</dbReference>
<evidence type="ECO:0000313" key="7">
    <source>
        <dbReference type="Proteomes" id="UP000291613"/>
    </source>
</evidence>
<gene>
    <name evidence="6" type="ORF">EYR15_10575</name>
</gene>
<dbReference type="PANTHER" id="PTHR11839:SF22">
    <property type="entry name" value="NUDIX HYDROLASE 26, CHLOROPLASTIC"/>
    <property type="match status" value="1"/>
</dbReference>
<evidence type="ECO:0000256" key="3">
    <source>
        <dbReference type="ARBA" id="ARBA00022801"/>
    </source>
</evidence>
<dbReference type="NCBIfam" id="NF001938">
    <property type="entry name" value="PRK00714.1-5"/>
    <property type="match status" value="1"/>
</dbReference>
<comment type="similarity">
    <text evidence="4">Belongs to the Nudix hydrolase family.</text>
</comment>
<dbReference type="Proteomes" id="UP000291613">
    <property type="component" value="Unassembled WGS sequence"/>
</dbReference>
<dbReference type="GO" id="GO:0008893">
    <property type="term" value="F:guanosine-3',5'-bis(diphosphate) 3'-diphosphatase activity"/>
    <property type="evidence" value="ECO:0007669"/>
    <property type="project" value="TreeGrafter"/>
</dbReference>
<dbReference type="CDD" id="cd03671">
    <property type="entry name" value="NUDIX_Ap4A_hydrolase_plant_like"/>
    <property type="match status" value="1"/>
</dbReference>
<evidence type="ECO:0000256" key="4">
    <source>
        <dbReference type="RuleBase" id="RU003476"/>
    </source>
</evidence>
<dbReference type="AlphaFoldDB" id="A0A4Q9GHL0"/>
<accession>A0A4Q9GHL0</accession>
<dbReference type="GO" id="GO:0034432">
    <property type="term" value="F:bis(5'-adenosyl)-pentaphosphatase activity"/>
    <property type="evidence" value="ECO:0007669"/>
    <property type="project" value="TreeGrafter"/>
</dbReference>
<dbReference type="GO" id="GO:0006753">
    <property type="term" value="P:nucleoside phosphate metabolic process"/>
    <property type="evidence" value="ECO:0007669"/>
    <property type="project" value="TreeGrafter"/>
</dbReference>
<dbReference type="PANTHER" id="PTHR11839">
    <property type="entry name" value="UDP/ADP-SUGAR PYROPHOSPHATASE"/>
    <property type="match status" value="1"/>
</dbReference>
<keyword evidence="7" id="KW-1185">Reference proteome</keyword>
<sequence length="150" mass="17082">MLLNREGLIFVGRRRRGENDPVRLDYQWQMPQGGIDKGEEPEAAAFRELEEETGVVSAELIEVAPEWYAYDFPPEFAGRGRAGRYAGQTQLWFALRFTGDDSEIALSQPGHKPEFTDWRWAPITELSALIVPFKRPVYDNVVRAFAHLAG</sequence>
<evidence type="ECO:0000256" key="2">
    <source>
        <dbReference type="ARBA" id="ARBA00001946"/>
    </source>
</evidence>
<dbReference type="Gene3D" id="3.90.79.10">
    <property type="entry name" value="Nucleoside Triphosphate Pyrophosphohydrolase"/>
    <property type="match status" value="1"/>
</dbReference>
<protein>
    <submittedName>
        <fullName evidence="6">RNA pyrophosphohydrolase</fullName>
        <ecNumber evidence="6">3.6.1.-</ecNumber>
    </submittedName>
</protein>
<dbReference type="Pfam" id="PF00293">
    <property type="entry name" value="NUDIX"/>
    <property type="match status" value="1"/>
</dbReference>
<dbReference type="OrthoDB" id="9816040at2"/>
<dbReference type="PROSITE" id="PS00893">
    <property type="entry name" value="NUDIX_BOX"/>
    <property type="match status" value="1"/>
</dbReference>
<dbReference type="InterPro" id="IPR020476">
    <property type="entry name" value="Nudix_hydrolase"/>
</dbReference>
<reference evidence="6 7" key="1">
    <citation type="submission" date="2019-02" db="EMBL/GenBank/DDBJ databases">
        <title>Hansschlegelia quercus sp. nov., a novel methylotrophic bacterium from buds of oak (Quercus robur L.).</title>
        <authorList>
            <person name="Agafonova N.V."/>
            <person name="Kaparullina E.N."/>
            <person name="Grouzdev D.S."/>
            <person name="Doronina N.V."/>
        </authorList>
    </citation>
    <scope>NUCLEOTIDE SEQUENCE [LARGE SCALE GENOMIC DNA]</scope>
    <source>
        <strain evidence="6 7">Dub</strain>
    </source>
</reference>
<name>A0A4Q9GHL0_9HYPH</name>
<dbReference type="GO" id="GO:0019693">
    <property type="term" value="P:ribose phosphate metabolic process"/>
    <property type="evidence" value="ECO:0007669"/>
    <property type="project" value="TreeGrafter"/>
</dbReference>
<dbReference type="PRINTS" id="PR00502">
    <property type="entry name" value="NUDIXFAMILY"/>
</dbReference>
<comment type="cofactor">
    <cofactor evidence="2">
        <name>Mg(2+)</name>
        <dbReference type="ChEBI" id="CHEBI:18420"/>
    </cofactor>
</comment>
<dbReference type="EMBL" id="SIUB01000004">
    <property type="protein sequence ID" value="TBN53542.1"/>
    <property type="molecule type" value="Genomic_DNA"/>
</dbReference>
<dbReference type="InterPro" id="IPR000086">
    <property type="entry name" value="NUDIX_hydrolase_dom"/>
</dbReference>
<dbReference type="PROSITE" id="PS51462">
    <property type="entry name" value="NUDIX"/>
    <property type="match status" value="1"/>
</dbReference>
<organism evidence="6 7">
    <name type="scientific">Hansschlegelia quercus</name>
    <dbReference type="NCBI Taxonomy" id="2528245"/>
    <lineage>
        <taxon>Bacteria</taxon>
        <taxon>Pseudomonadati</taxon>
        <taxon>Pseudomonadota</taxon>
        <taxon>Alphaproteobacteria</taxon>
        <taxon>Hyphomicrobiales</taxon>
        <taxon>Methylopilaceae</taxon>
        <taxon>Hansschlegelia</taxon>
    </lineage>
</organism>
<dbReference type="EC" id="3.6.1.-" evidence="6"/>
<dbReference type="InterPro" id="IPR022927">
    <property type="entry name" value="RppH"/>
</dbReference>
<evidence type="ECO:0000256" key="1">
    <source>
        <dbReference type="ARBA" id="ARBA00001936"/>
    </source>
</evidence>
<evidence type="ECO:0000259" key="5">
    <source>
        <dbReference type="PROSITE" id="PS51462"/>
    </source>
</evidence>
<comment type="cofactor">
    <cofactor evidence="1">
        <name>Mn(2+)</name>
        <dbReference type="ChEBI" id="CHEBI:29035"/>
    </cofactor>
</comment>
<comment type="caution">
    <text evidence="6">The sequence shown here is derived from an EMBL/GenBank/DDBJ whole genome shotgun (WGS) entry which is preliminary data.</text>
</comment>
<dbReference type="InterPro" id="IPR020084">
    <property type="entry name" value="NUDIX_hydrolase_CS"/>
</dbReference>
<keyword evidence="3 4" id="KW-0378">Hydrolase</keyword>